<organism evidence="3 4">
    <name type="scientific">Neglectibacter timonensis</name>
    <dbReference type="NCBI Taxonomy" id="1776382"/>
    <lineage>
        <taxon>Bacteria</taxon>
        <taxon>Bacillati</taxon>
        <taxon>Bacillota</taxon>
        <taxon>Clostridia</taxon>
        <taxon>Eubacteriales</taxon>
        <taxon>Oscillospiraceae</taxon>
        <taxon>Neglectibacter</taxon>
    </lineage>
</organism>
<comment type="caution">
    <text evidence="3">The sequence shown here is derived from an EMBL/GenBank/DDBJ whole genome shotgun (WGS) entry which is preliminary data.</text>
</comment>
<proteinExistence type="predicted"/>
<gene>
    <name evidence="3" type="ORF">NE695_01800</name>
</gene>
<feature type="domain" description="DUF4097" evidence="2">
    <location>
        <begin position="64"/>
        <end position="325"/>
    </location>
</feature>
<dbReference type="RefSeq" id="WP_066865502.1">
    <property type="nucleotide sequence ID" value="NZ_CABKVV010000014.1"/>
</dbReference>
<dbReference type="InterPro" id="IPR025164">
    <property type="entry name" value="Toastrack_DUF4097"/>
</dbReference>
<sequence>MKKSAVLTIVTCSIAIVILTGVLVVGLKSDGFGIGKLLDTGSLSPEAGGEKYSYTWESEEIEGLDISWINGPIELKVGTGNEILITEVSKHVLEEKERLQISSSNGVLKIKWNSDFISFGFLQNMEKSLTITVPKETAEKLENLNCSNTSGDIKAIGFAAKNGDVSSTSGSLTVSDVKGEELSFSTVSGSMDLLNIYAEKTLDISTTSGAVKVDHFQAPETEVSSVSGKIWMSGDTNELDASSVSASIEAEFLKCPEDASMESVSGKLTMELPENDGFQAKFSSISGKFSSEFPVTGDSGKSGIAIYGSGKAELSFSTTSGKMEILKRAE</sequence>
<evidence type="ECO:0000256" key="1">
    <source>
        <dbReference type="SAM" id="Phobius"/>
    </source>
</evidence>
<keyword evidence="1" id="KW-1133">Transmembrane helix</keyword>
<accession>A0ABT1RVE5</accession>
<keyword evidence="1" id="KW-0812">Transmembrane</keyword>
<evidence type="ECO:0000313" key="3">
    <source>
        <dbReference type="EMBL" id="MCQ4838645.1"/>
    </source>
</evidence>
<protein>
    <submittedName>
        <fullName evidence="3">DUF4097 domain-containing protein</fullName>
    </submittedName>
</protein>
<dbReference type="Pfam" id="PF13349">
    <property type="entry name" value="DUF4097"/>
    <property type="match status" value="1"/>
</dbReference>
<dbReference type="EMBL" id="JANFZH010000002">
    <property type="protein sequence ID" value="MCQ4838645.1"/>
    <property type="molecule type" value="Genomic_DNA"/>
</dbReference>
<dbReference type="GeneID" id="90532964"/>
<reference evidence="3 4" key="1">
    <citation type="submission" date="2022-06" db="EMBL/GenBank/DDBJ databases">
        <title>Isolation of gut microbiota from human fecal samples.</title>
        <authorList>
            <person name="Pamer E.G."/>
            <person name="Barat B."/>
            <person name="Waligurski E."/>
            <person name="Medina S."/>
            <person name="Paddock L."/>
            <person name="Mostad J."/>
        </authorList>
    </citation>
    <scope>NUCLEOTIDE SEQUENCE [LARGE SCALE GENOMIC DNA]</scope>
    <source>
        <strain evidence="3 4">DFI.9.73</strain>
    </source>
</reference>
<evidence type="ECO:0000313" key="4">
    <source>
        <dbReference type="Proteomes" id="UP001524473"/>
    </source>
</evidence>
<feature type="transmembrane region" description="Helical" evidence="1">
    <location>
        <begin position="6"/>
        <end position="27"/>
    </location>
</feature>
<evidence type="ECO:0000259" key="2">
    <source>
        <dbReference type="Pfam" id="PF13349"/>
    </source>
</evidence>
<keyword evidence="4" id="KW-1185">Reference proteome</keyword>
<dbReference type="Gene3D" id="2.160.20.120">
    <property type="match status" value="1"/>
</dbReference>
<keyword evidence="1" id="KW-0472">Membrane</keyword>
<dbReference type="Proteomes" id="UP001524473">
    <property type="component" value="Unassembled WGS sequence"/>
</dbReference>
<name>A0ABT1RVE5_9FIRM</name>